<feature type="compositionally biased region" description="Acidic residues" evidence="1">
    <location>
        <begin position="463"/>
        <end position="474"/>
    </location>
</feature>
<keyword evidence="4" id="KW-1185">Reference proteome</keyword>
<dbReference type="GO" id="GO:0000724">
    <property type="term" value="P:double-strand break repair via homologous recombination"/>
    <property type="evidence" value="ECO:0007669"/>
    <property type="project" value="TreeGrafter"/>
</dbReference>
<dbReference type="GO" id="GO:0000723">
    <property type="term" value="P:telomere maintenance"/>
    <property type="evidence" value="ECO:0007669"/>
    <property type="project" value="TreeGrafter"/>
</dbReference>
<dbReference type="GO" id="GO:0030145">
    <property type="term" value="F:manganese ion binding"/>
    <property type="evidence" value="ECO:0007669"/>
    <property type="project" value="InterPro"/>
</dbReference>
<dbReference type="PANTHER" id="PTHR10139">
    <property type="entry name" value="DOUBLE-STRAND BREAK REPAIR PROTEIN MRE11"/>
    <property type="match status" value="1"/>
</dbReference>
<organism evidence="3 4">
    <name type="scientific">Acaulospora morrowiae</name>
    <dbReference type="NCBI Taxonomy" id="94023"/>
    <lineage>
        <taxon>Eukaryota</taxon>
        <taxon>Fungi</taxon>
        <taxon>Fungi incertae sedis</taxon>
        <taxon>Mucoromycota</taxon>
        <taxon>Glomeromycotina</taxon>
        <taxon>Glomeromycetes</taxon>
        <taxon>Diversisporales</taxon>
        <taxon>Acaulosporaceae</taxon>
        <taxon>Acaulospora</taxon>
    </lineage>
</organism>
<feature type="non-terminal residue" evidence="3">
    <location>
        <position position="1"/>
    </location>
</feature>
<protein>
    <submittedName>
        <fullName evidence="3">13853_t:CDS:1</fullName>
    </submittedName>
</protein>
<dbReference type="InterPro" id="IPR038487">
    <property type="entry name" value="Mre11_capping_dom"/>
</dbReference>
<dbReference type="GO" id="GO:0007095">
    <property type="term" value="P:mitotic G2 DNA damage checkpoint signaling"/>
    <property type="evidence" value="ECO:0007669"/>
    <property type="project" value="TreeGrafter"/>
</dbReference>
<dbReference type="InterPro" id="IPR029052">
    <property type="entry name" value="Metallo-depent_PP-like"/>
</dbReference>
<dbReference type="GO" id="GO:0030870">
    <property type="term" value="C:Mre11 complex"/>
    <property type="evidence" value="ECO:0007669"/>
    <property type="project" value="TreeGrafter"/>
</dbReference>
<evidence type="ECO:0000256" key="1">
    <source>
        <dbReference type="SAM" id="MobiDB-lite"/>
    </source>
</evidence>
<feature type="compositionally biased region" description="Basic residues" evidence="1">
    <location>
        <begin position="377"/>
        <end position="387"/>
    </location>
</feature>
<evidence type="ECO:0000259" key="2">
    <source>
        <dbReference type="SMART" id="SM01347"/>
    </source>
</evidence>
<dbReference type="SMART" id="SM01347">
    <property type="entry name" value="Mre11_DNA_bind"/>
    <property type="match status" value="1"/>
</dbReference>
<dbReference type="OrthoDB" id="30417at2759"/>
<dbReference type="PANTHER" id="PTHR10139:SF1">
    <property type="entry name" value="DOUBLE-STRAND BREAK REPAIR PROTEIN MRE11"/>
    <property type="match status" value="1"/>
</dbReference>
<dbReference type="AlphaFoldDB" id="A0A9N9HVU0"/>
<dbReference type="Gene3D" id="3.30.110.110">
    <property type="entry name" value="Mre11, capping domain"/>
    <property type="match status" value="1"/>
</dbReference>
<dbReference type="Pfam" id="PF04152">
    <property type="entry name" value="Mre11_DNA_bind"/>
    <property type="match status" value="1"/>
</dbReference>
<dbReference type="GO" id="GO:0000014">
    <property type="term" value="F:single-stranded DNA endodeoxyribonuclease activity"/>
    <property type="evidence" value="ECO:0007669"/>
    <property type="project" value="TreeGrafter"/>
</dbReference>
<feature type="compositionally biased region" description="Polar residues" evidence="1">
    <location>
        <begin position="516"/>
        <end position="531"/>
    </location>
</feature>
<comment type="caution">
    <text evidence="3">The sequence shown here is derived from an EMBL/GenBank/DDBJ whole genome shotgun (WGS) entry which is preliminary data.</text>
</comment>
<feature type="compositionally biased region" description="Basic and acidic residues" evidence="1">
    <location>
        <begin position="475"/>
        <end position="484"/>
    </location>
</feature>
<evidence type="ECO:0000313" key="3">
    <source>
        <dbReference type="EMBL" id="CAG8708649.1"/>
    </source>
</evidence>
<gene>
    <name evidence="3" type="ORF">AMORRO_LOCUS12567</name>
</gene>
<feature type="compositionally biased region" description="Acidic residues" evidence="1">
    <location>
        <begin position="400"/>
        <end position="409"/>
    </location>
</feature>
<dbReference type="GO" id="GO:0042138">
    <property type="term" value="P:meiotic DNA double-strand break formation"/>
    <property type="evidence" value="ECO:0007669"/>
    <property type="project" value="TreeGrafter"/>
</dbReference>
<sequence>DERLHRMFIEDNVRVNQVDSSPDDWFNLMVLHQNRVPHGPKNYIPESFLPSFMDLVIWGHEHDCKIDQEYNSQQTFYISQPGSSIITSLIEGEMAPKHVAKLEIRSPGDFHMEKIRLRTVRPFVMGEVVLQDFPDLMPDDLTHMSSLLVSKVEELIEEAKENWLEINEETDVSKFPLPLVKLKVDYSGEFKIFNNRQFGQNFVNQVANNQEILFFHKKNPVKQKAKKENPTETDMPETLSKAVVNDLISECLETLDILPEIALSDSVTLYVDKEDQDAIVDFYKSTIKNVRSQLKRDLIVEDEKIIAEQTHKQKTLLAHQYAQKNPEQRFAEKDRTSVERQAPDYDEDFASDDNLNGSIRSSKSRTTRAAKGTGTRGRGRGRTRARGRQTTSRQTRNIIDEVDFDSDFDNEPRVVATSSSTRTTTRKKNERSHFDDSEDDFDYSIRQVETGKGKATSRRKNDDDDEYEVDSIFEDMERMEISSERKRKTSSVRLEEPPSKKVTGRQSKASSQSSATISNVPSRSVRKSSQIIMDDQDD</sequence>
<dbReference type="GO" id="GO:0031573">
    <property type="term" value="P:mitotic intra-S DNA damage checkpoint signaling"/>
    <property type="evidence" value="ECO:0007669"/>
    <property type="project" value="TreeGrafter"/>
</dbReference>
<dbReference type="Gene3D" id="3.60.21.10">
    <property type="match status" value="1"/>
</dbReference>
<feature type="compositionally biased region" description="Basic and acidic residues" evidence="1">
    <location>
        <begin position="326"/>
        <end position="343"/>
    </location>
</feature>
<feature type="region of interest" description="Disordered" evidence="1">
    <location>
        <begin position="322"/>
        <end position="538"/>
    </location>
</feature>
<dbReference type="SUPFAM" id="SSF56300">
    <property type="entry name" value="Metallo-dependent phosphatases"/>
    <property type="match status" value="1"/>
</dbReference>
<dbReference type="GO" id="GO:0035861">
    <property type="term" value="C:site of double-strand break"/>
    <property type="evidence" value="ECO:0007669"/>
    <property type="project" value="TreeGrafter"/>
</dbReference>
<dbReference type="EMBL" id="CAJVPV010018763">
    <property type="protein sequence ID" value="CAG8708649.1"/>
    <property type="molecule type" value="Genomic_DNA"/>
</dbReference>
<feature type="domain" description="Mre11 DNA-binding" evidence="2">
    <location>
        <begin position="110"/>
        <end position="270"/>
    </location>
</feature>
<reference evidence="3" key="1">
    <citation type="submission" date="2021-06" db="EMBL/GenBank/DDBJ databases">
        <authorList>
            <person name="Kallberg Y."/>
            <person name="Tangrot J."/>
            <person name="Rosling A."/>
        </authorList>
    </citation>
    <scope>NUCLEOTIDE SEQUENCE</scope>
    <source>
        <strain evidence="3">CL551</strain>
    </source>
</reference>
<feature type="compositionally biased region" description="Low complexity" evidence="1">
    <location>
        <begin position="506"/>
        <end position="515"/>
    </location>
</feature>
<proteinExistence type="predicted"/>
<dbReference type="GO" id="GO:0006303">
    <property type="term" value="P:double-strand break repair via nonhomologous end joining"/>
    <property type="evidence" value="ECO:0007669"/>
    <property type="project" value="TreeGrafter"/>
</dbReference>
<evidence type="ECO:0000313" key="4">
    <source>
        <dbReference type="Proteomes" id="UP000789342"/>
    </source>
</evidence>
<dbReference type="GO" id="GO:0097552">
    <property type="term" value="P:mitochondrial double-strand break repair via homologous recombination"/>
    <property type="evidence" value="ECO:0007669"/>
    <property type="project" value="TreeGrafter"/>
</dbReference>
<dbReference type="Proteomes" id="UP000789342">
    <property type="component" value="Unassembled WGS sequence"/>
</dbReference>
<accession>A0A9N9HVU0</accession>
<name>A0A9N9HVU0_9GLOM</name>
<dbReference type="InterPro" id="IPR007281">
    <property type="entry name" value="Mre11_DNA-bd"/>
</dbReference>
<feature type="non-terminal residue" evidence="3">
    <location>
        <position position="538"/>
    </location>
</feature>